<evidence type="ECO:0000313" key="10">
    <source>
        <dbReference type="EMBL" id="PVM82839.1"/>
    </source>
</evidence>
<evidence type="ECO:0000256" key="4">
    <source>
        <dbReference type="ARBA" id="ARBA00022475"/>
    </source>
</evidence>
<dbReference type="PANTHER" id="PTHR43484">
    <property type="match status" value="1"/>
</dbReference>
<dbReference type="Pfam" id="PF01052">
    <property type="entry name" value="FliMN_C"/>
    <property type="match status" value="1"/>
</dbReference>
<evidence type="ECO:0000256" key="2">
    <source>
        <dbReference type="ARBA" id="ARBA00009226"/>
    </source>
</evidence>
<comment type="similarity">
    <text evidence="2">Belongs to the FliN/MopA/SpaO family.</text>
</comment>
<keyword evidence="5" id="KW-0145">Chemotaxis</keyword>
<dbReference type="AlphaFoldDB" id="A0A2T9JGP0"/>
<keyword evidence="11" id="KW-1185">Reference proteome</keyword>
<dbReference type="InterPro" id="IPR001172">
    <property type="entry name" value="FliN_T3SS_HrcQb"/>
</dbReference>
<dbReference type="InterPro" id="IPR051469">
    <property type="entry name" value="FliN/MopA/SpaO"/>
</dbReference>
<dbReference type="InterPro" id="IPR036429">
    <property type="entry name" value="SpoA-like_sf"/>
</dbReference>
<reference evidence="10 11" key="1">
    <citation type="submission" date="2018-04" db="EMBL/GenBank/DDBJ databases">
        <title>The genome sequence of Caulobacter sp. 736.</title>
        <authorList>
            <person name="Gao J."/>
            <person name="Sun J."/>
        </authorList>
    </citation>
    <scope>NUCLEOTIDE SEQUENCE [LARGE SCALE GENOMIC DNA]</scope>
    <source>
        <strain evidence="10 11">736</strain>
    </source>
</reference>
<dbReference type="SUPFAM" id="SSF101801">
    <property type="entry name" value="Surface presentation of antigens (SPOA)"/>
    <property type="match status" value="1"/>
</dbReference>
<comment type="caution">
    <text evidence="10">The sequence shown here is derived from an EMBL/GenBank/DDBJ whole genome shotgun (WGS) entry which is preliminary data.</text>
</comment>
<dbReference type="PANTHER" id="PTHR43484:SF1">
    <property type="entry name" value="FLAGELLAR MOTOR SWITCH PROTEIN FLIN"/>
    <property type="match status" value="1"/>
</dbReference>
<proteinExistence type="inferred from homology"/>
<evidence type="ECO:0000256" key="8">
    <source>
        <dbReference type="SAM" id="MobiDB-lite"/>
    </source>
</evidence>
<evidence type="ECO:0000256" key="6">
    <source>
        <dbReference type="ARBA" id="ARBA00022779"/>
    </source>
</evidence>
<dbReference type="GO" id="GO:0003774">
    <property type="term" value="F:cytoskeletal motor activity"/>
    <property type="evidence" value="ECO:0007669"/>
    <property type="project" value="InterPro"/>
</dbReference>
<evidence type="ECO:0000256" key="3">
    <source>
        <dbReference type="ARBA" id="ARBA00021897"/>
    </source>
</evidence>
<accession>A0A2T9JGP0</accession>
<evidence type="ECO:0000313" key="11">
    <source>
        <dbReference type="Proteomes" id="UP000244913"/>
    </source>
</evidence>
<dbReference type="EMBL" id="QDKP01000034">
    <property type="protein sequence ID" value="PVM82839.1"/>
    <property type="molecule type" value="Genomic_DNA"/>
</dbReference>
<dbReference type="GO" id="GO:0071973">
    <property type="term" value="P:bacterial-type flagellum-dependent cell motility"/>
    <property type="evidence" value="ECO:0007669"/>
    <property type="project" value="InterPro"/>
</dbReference>
<protein>
    <recommendedName>
        <fullName evidence="3">Flagellar motor switch protein FliN</fullName>
    </recommendedName>
</protein>
<keyword evidence="4" id="KW-1003">Cell membrane</keyword>
<dbReference type="GO" id="GO:0009425">
    <property type="term" value="C:bacterial-type flagellum basal body"/>
    <property type="evidence" value="ECO:0007669"/>
    <property type="project" value="InterPro"/>
</dbReference>
<feature type="region of interest" description="Disordered" evidence="8">
    <location>
        <begin position="1"/>
        <end position="21"/>
    </location>
</feature>
<evidence type="ECO:0000256" key="7">
    <source>
        <dbReference type="ARBA" id="ARBA00023136"/>
    </source>
</evidence>
<evidence type="ECO:0000256" key="5">
    <source>
        <dbReference type="ARBA" id="ARBA00022500"/>
    </source>
</evidence>
<feature type="domain" description="Flagellar motor switch protein FliN-like C-terminal" evidence="9">
    <location>
        <begin position="30"/>
        <end position="98"/>
    </location>
</feature>
<dbReference type="Proteomes" id="UP000244913">
    <property type="component" value="Unassembled WGS sequence"/>
</dbReference>
<dbReference type="GO" id="GO:0006935">
    <property type="term" value="P:chemotaxis"/>
    <property type="evidence" value="ECO:0007669"/>
    <property type="project" value="UniProtKB-KW"/>
</dbReference>
<dbReference type="GO" id="GO:0005886">
    <property type="term" value="C:plasma membrane"/>
    <property type="evidence" value="ECO:0007669"/>
    <property type="project" value="UniProtKB-SubCell"/>
</dbReference>
<dbReference type="RefSeq" id="WP_116567144.1">
    <property type="nucleotide sequence ID" value="NZ_QDKP01000034.1"/>
</dbReference>
<dbReference type="PRINTS" id="PR00956">
    <property type="entry name" value="FLGMOTORFLIN"/>
</dbReference>
<keyword evidence="6" id="KW-0283">Flagellar rotation</keyword>
<name>A0A2T9JGP0_9CAUL</name>
<comment type="subcellular location">
    <subcellularLocation>
        <location evidence="1">Cell membrane</location>
        <topology evidence="1">Peripheral membrane protein</topology>
        <orientation evidence="1">Cytoplasmic side</orientation>
    </subcellularLocation>
</comment>
<gene>
    <name evidence="10" type="ORF">DDF65_10945</name>
</gene>
<evidence type="ECO:0000256" key="1">
    <source>
        <dbReference type="ARBA" id="ARBA00004413"/>
    </source>
</evidence>
<keyword evidence="7" id="KW-0472">Membrane</keyword>
<dbReference type="InterPro" id="IPR001543">
    <property type="entry name" value="FliN-like_C"/>
</dbReference>
<evidence type="ECO:0000259" key="9">
    <source>
        <dbReference type="Pfam" id="PF01052"/>
    </source>
</evidence>
<organism evidence="10 11">
    <name type="scientific">Caulobacter radicis</name>
    <dbReference type="NCBI Taxonomy" id="2172650"/>
    <lineage>
        <taxon>Bacteria</taxon>
        <taxon>Pseudomonadati</taxon>
        <taxon>Pseudomonadota</taxon>
        <taxon>Alphaproteobacteria</taxon>
        <taxon>Caulobacterales</taxon>
        <taxon>Caulobacteraceae</taxon>
        <taxon>Caulobacter</taxon>
    </lineage>
</organism>
<sequence length="101" mass="10633">MTTRSKPADAQTEPGTDGPPLAGLDAAIFKDVQVDLEAKLGQVTLSIATLMGLRPGAVLELDAKLNDLVELRLNQAVVARGEIVAVDDHFGVRITEIAKAT</sequence>
<dbReference type="Gene3D" id="2.30.330.10">
    <property type="entry name" value="SpoA-like"/>
    <property type="match status" value="1"/>
</dbReference>